<dbReference type="CDD" id="cd01427">
    <property type="entry name" value="HAD_like"/>
    <property type="match status" value="1"/>
</dbReference>
<dbReference type="OMA" id="ANWREAM"/>
<feature type="compositionally biased region" description="Polar residues" evidence="1">
    <location>
        <begin position="304"/>
        <end position="315"/>
    </location>
</feature>
<dbReference type="AlphaFoldDB" id="A0A1S4DEY9"/>
<dbReference type="InterPro" id="IPR057670">
    <property type="entry name" value="SH3_retrovirus"/>
</dbReference>
<organism evidence="3">
    <name type="scientific">Nicotiana tabacum</name>
    <name type="common">Common tobacco</name>
    <dbReference type="NCBI Taxonomy" id="4097"/>
    <lineage>
        <taxon>Eukaryota</taxon>
        <taxon>Viridiplantae</taxon>
        <taxon>Streptophyta</taxon>
        <taxon>Embryophyta</taxon>
        <taxon>Tracheophyta</taxon>
        <taxon>Spermatophyta</taxon>
        <taxon>Magnoliopsida</taxon>
        <taxon>eudicotyledons</taxon>
        <taxon>Gunneridae</taxon>
        <taxon>Pentapetalae</taxon>
        <taxon>asterids</taxon>
        <taxon>lamiids</taxon>
        <taxon>Solanales</taxon>
        <taxon>Solanaceae</taxon>
        <taxon>Nicotianoideae</taxon>
        <taxon>Nicotianeae</taxon>
        <taxon>Nicotiana</taxon>
    </lineage>
</organism>
<dbReference type="RefSeq" id="XP_016512017.1">
    <property type="nucleotide sequence ID" value="XM_016656531.1"/>
</dbReference>
<dbReference type="KEGG" id="nta:107829099"/>
<sequence>MGYAPTQKGYKVYDIEAYRFLVSRDVIFKENIFPFKFPRNYFLCKPAISPISSDISYYPSHSPATPDKIVSTPTFVDSTSSQPSSPTLPQPSDSLFLLENISSTSLPEVVQSLAPTASPSEVQIPPRRSSRTTKPSIWLTDYVHPLLPSTSAPTTSYPLQHFVSYSHLPTQFQAFLTYFSTDTEPSFYSQAIKDDRWIKAMKLEIEALEDNHTWEVVDLTKGKVPIGWNYLKEIQKAKSALHQNFKLKDLGALRYFLGIEIARSTEGSKPKEKTMEQNLKLTSTKFDECLKIGDNDEPLEDRGSFQSVTTQPVVS</sequence>
<dbReference type="PaxDb" id="4097-A0A1S4DEY9"/>
<gene>
    <name evidence="3" type="primary">LOC107829099</name>
</gene>
<accession>A0A1S4DEY9</accession>
<feature type="region of interest" description="Disordered" evidence="1">
    <location>
        <begin position="292"/>
        <end position="315"/>
    </location>
</feature>
<evidence type="ECO:0000313" key="3">
    <source>
        <dbReference type="RefSeq" id="XP_016512017.1"/>
    </source>
</evidence>
<feature type="domain" description="Retroviral polymerase SH3-like" evidence="2">
    <location>
        <begin position="1"/>
        <end position="36"/>
    </location>
</feature>
<evidence type="ECO:0000259" key="2">
    <source>
        <dbReference type="Pfam" id="PF25597"/>
    </source>
</evidence>
<dbReference type="OrthoDB" id="1274804at2759"/>
<reference evidence="3" key="1">
    <citation type="submission" date="2025-08" db="UniProtKB">
        <authorList>
            <consortium name="RefSeq"/>
        </authorList>
    </citation>
    <scope>IDENTIFICATION</scope>
</reference>
<protein>
    <recommendedName>
        <fullName evidence="2">Retroviral polymerase SH3-like domain-containing protein</fullName>
    </recommendedName>
</protein>
<dbReference type="STRING" id="4097.A0A1S4DEY9"/>
<dbReference type="Pfam" id="PF25597">
    <property type="entry name" value="SH3_retrovirus"/>
    <property type="match status" value="1"/>
</dbReference>
<evidence type="ECO:0000256" key="1">
    <source>
        <dbReference type="SAM" id="MobiDB-lite"/>
    </source>
</evidence>
<proteinExistence type="predicted"/>
<name>A0A1S4DEY9_TOBAC</name>